<reference evidence="2" key="1">
    <citation type="submission" date="2016-11" db="UniProtKB">
        <authorList>
            <consortium name="WormBaseParasite"/>
        </authorList>
    </citation>
    <scope>IDENTIFICATION</scope>
</reference>
<organism evidence="1 2">
    <name type="scientific">Steinernema glaseri</name>
    <dbReference type="NCBI Taxonomy" id="37863"/>
    <lineage>
        <taxon>Eukaryota</taxon>
        <taxon>Metazoa</taxon>
        <taxon>Ecdysozoa</taxon>
        <taxon>Nematoda</taxon>
        <taxon>Chromadorea</taxon>
        <taxon>Rhabditida</taxon>
        <taxon>Tylenchina</taxon>
        <taxon>Panagrolaimomorpha</taxon>
        <taxon>Strongyloidoidea</taxon>
        <taxon>Steinernematidae</taxon>
        <taxon>Steinernema</taxon>
    </lineage>
</organism>
<proteinExistence type="predicted"/>
<accession>A0A1I7YT89</accession>
<evidence type="ECO:0000313" key="2">
    <source>
        <dbReference type="WBParaSite" id="L893_g19485.t1"/>
    </source>
</evidence>
<dbReference type="AlphaFoldDB" id="A0A1I7YT89"/>
<keyword evidence="1" id="KW-1185">Reference proteome</keyword>
<name>A0A1I7YT89_9BILA</name>
<evidence type="ECO:0000313" key="1">
    <source>
        <dbReference type="Proteomes" id="UP000095287"/>
    </source>
</evidence>
<protein>
    <submittedName>
        <fullName evidence="2">SCP domain-containing protein</fullName>
    </submittedName>
</protein>
<dbReference type="Proteomes" id="UP000095287">
    <property type="component" value="Unplaced"/>
</dbReference>
<sequence>MCTEKRNVNPSNFRSNHSLQRISFQWNQPFNPGAVEEAALQWLIQTRYRCFNNERLLLESHDSRHFDRGRAV</sequence>
<dbReference type="WBParaSite" id="L893_g19485.t1">
    <property type="protein sequence ID" value="L893_g19485.t1"/>
    <property type="gene ID" value="L893_g19485"/>
</dbReference>